<feature type="signal peptide" evidence="1">
    <location>
        <begin position="1"/>
        <end position="27"/>
    </location>
</feature>
<dbReference type="AlphaFoldDB" id="A0A8B6FQ46"/>
<dbReference type="InterPro" id="IPR036444">
    <property type="entry name" value="PLipase_A2_dom_sf"/>
</dbReference>
<evidence type="ECO:0000313" key="3">
    <source>
        <dbReference type="Proteomes" id="UP000596742"/>
    </source>
</evidence>
<dbReference type="Gene3D" id="1.20.90.10">
    <property type="entry name" value="Phospholipase A2 domain"/>
    <property type="match status" value="1"/>
</dbReference>
<dbReference type="SUPFAM" id="SSF48619">
    <property type="entry name" value="Phospholipase A2, PLA2"/>
    <property type="match status" value="1"/>
</dbReference>
<proteinExistence type="predicted"/>
<comment type="caution">
    <text evidence="2">The sequence shown here is derived from an EMBL/GenBank/DDBJ whole genome shotgun (WGS) entry which is preliminary data.</text>
</comment>
<dbReference type="GO" id="GO:0006644">
    <property type="term" value="P:phospholipid metabolic process"/>
    <property type="evidence" value="ECO:0007669"/>
    <property type="project" value="InterPro"/>
</dbReference>
<keyword evidence="1" id="KW-0732">Signal</keyword>
<name>A0A8B6FQ46_MYTGA</name>
<dbReference type="PANTHER" id="PTHR37687:SF1">
    <property type="entry name" value="AGAP006772-PA"/>
    <property type="match status" value="1"/>
</dbReference>
<dbReference type="PANTHER" id="PTHR37687">
    <property type="entry name" value="AGAP006772-PA"/>
    <property type="match status" value="1"/>
</dbReference>
<dbReference type="EMBL" id="UYJE01007246">
    <property type="protein sequence ID" value="VDI52926.1"/>
    <property type="molecule type" value="Genomic_DNA"/>
</dbReference>
<feature type="chain" id="PRO_5033050802" description="Conodipine-M alpha chain" evidence="1">
    <location>
        <begin position="28"/>
        <end position="142"/>
    </location>
</feature>
<protein>
    <recommendedName>
        <fullName evidence="4">Conodipine-M alpha chain</fullName>
    </recommendedName>
</protein>
<sequence length="142" mass="16285">MITMNMHFVRLSAVILIIISFLRPIITAESKRCFQSNAGLSSGCSIPLFKKFPYKKNFTPSCQRHDICYNCAAKFSKSRKYCDSLFLTDMKKVCNRMKLLKKVACRGFARIYHSAVRVGGKKFFRETAKSQCSQTWVPSCFP</sequence>
<evidence type="ECO:0000256" key="1">
    <source>
        <dbReference type="SAM" id="SignalP"/>
    </source>
</evidence>
<dbReference type="InterPro" id="IPR015141">
    <property type="entry name" value="PLipase_A2_prok/fun"/>
</dbReference>
<dbReference type="OrthoDB" id="6105856at2759"/>
<reference evidence="2" key="1">
    <citation type="submission" date="2018-11" db="EMBL/GenBank/DDBJ databases">
        <authorList>
            <person name="Alioto T."/>
            <person name="Alioto T."/>
        </authorList>
    </citation>
    <scope>NUCLEOTIDE SEQUENCE</scope>
</reference>
<dbReference type="GO" id="GO:0050482">
    <property type="term" value="P:arachidonate secretion"/>
    <property type="evidence" value="ECO:0007669"/>
    <property type="project" value="InterPro"/>
</dbReference>
<organism evidence="2 3">
    <name type="scientific">Mytilus galloprovincialis</name>
    <name type="common">Mediterranean mussel</name>
    <dbReference type="NCBI Taxonomy" id="29158"/>
    <lineage>
        <taxon>Eukaryota</taxon>
        <taxon>Metazoa</taxon>
        <taxon>Spiralia</taxon>
        <taxon>Lophotrochozoa</taxon>
        <taxon>Mollusca</taxon>
        <taxon>Bivalvia</taxon>
        <taxon>Autobranchia</taxon>
        <taxon>Pteriomorphia</taxon>
        <taxon>Mytilida</taxon>
        <taxon>Mytiloidea</taxon>
        <taxon>Mytilidae</taxon>
        <taxon>Mytilinae</taxon>
        <taxon>Mytilus</taxon>
    </lineage>
</organism>
<gene>
    <name evidence="2" type="ORF">MGAL_10B015031</name>
</gene>
<dbReference type="InterPro" id="IPR038875">
    <property type="entry name" value="PLA2_conodipine-like"/>
</dbReference>
<evidence type="ECO:0000313" key="2">
    <source>
        <dbReference type="EMBL" id="VDI52926.1"/>
    </source>
</evidence>
<dbReference type="GO" id="GO:0004623">
    <property type="term" value="F:phospholipase A2 activity"/>
    <property type="evidence" value="ECO:0007669"/>
    <property type="project" value="InterPro"/>
</dbReference>
<keyword evidence="3" id="KW-1185">Reference proteome</keyword>
<accession>A0A8B6FQ46</accession>
<dbReference type="Pfam" id="PF09056">
    <property type="entry name" value="Phospholip_A2_3"/>
    <property type="match status" value="1"/>
</dbReference>
<dbReference type="Proteomes" id="UP000596742">
    <property type="component" value="Unassembled WGS sequence"/>
</dbReference>
<evidence type="ECO:0008006" key="4">
    <source>
        <dbReference type="Google" id="ProtNLM"/>
    </source>
</evidence>